<sequence>MKAVFVLAVAGLLAPASVVAVEEENQEICHPPQSTTIVYTALSRGLWYCISDYENGFAYWIPADSLNGDSFIAIDLTKNLKYAKMKGQQCSYTVMGVDEQEKFAQCVPDRARHYGEINGRPIYKADYPNSSWFQAYTREEGTPYYHRYIIYTEEAGKLVDVGFALKTVMGIIDPSVLQLDLSACVEY</sequence>
<gene>
    <name evidence="2" type="ORF">ElyMa_000407700</name>
</gene>
<reference evidence="2 3" key="1">
    <citation type="journal article" date="2021" name="Elife">
        <title>Chloroplast acquisition without the gene transfer in kleptoplastic sea slugs, Plakobranchus ocellatus.</title>
        <authorList>
            <person name="Maeda T."/>
            <person name="Takahashi S."/>
            <person name="Yoshida T."/>
            <person name="Shimamura S."/>
            <person name="Takaki Y."/>
            <person name="Nagai Y."/>
            <person name="Toyoda A."/>
            <person name="Suzuki Y."/>
            <person name="Arimoto A."/>
            <person name="Ishii H."/>
            <person name="Satoh N."/>
            <person name="Nishiyama T."/>
            <person name="Hasebe M."/>
            <person name="Maruyama T."/>
            <person name="Minagawa J."/>
            <person name="Obokata J."/>
            <person name="Shigenobu S."/>
        </authorList>
    </citation>
    <scope>NUCLEOTIDE SEQUENCE [LARGE SCALE GENOMIC DNA]</scope>
</reference>
<proteinExistence type="predicted"/>
<keyword evidence="1" id="KW-0732">Signal</keyword>
<evidence type="ECO:0000256" key="1">
    <source>
        <dbReference type="SAM" id="SignalP"/>
    </source>
</evidence>
<dbReference type="Proteomes" id="UP000762676">
    <property type="component" value="Unassembled WGS sequence"/>
</dbReference>
<protein>
    <recommendedName>
        <fullName evidence="4">Lipocalin/cytosolic fatty-acid binding domain-containing protein</fullName>
    </recommendedName>
</protein>
<dbReference type="AlphaFoldDB" id="A0AAV4FKR7"/>
<feature type="chain" id="PRO_5043819960" description="Lipocalin/cytosolic fatty-acid binding domain-containing protein" evidence="1">
    <location>
        <begin position="21"/>
        <end position="187"/>
    </location>
</feature>
<accession>A0AAV4FKR7</accession>
<dbReference type="EMBL" id="BMAT01000805">
    <property type="protein sequence ID" value="GFR73541.1"/>
    <property type="molecule type" value="Genomic_DNA"/>
</dbReference>
<name>A0AAV4FKR7_9GAST</name>
<comment type="caution">
    <text evidence="2">The sequence shown here is derived from an EMBL/GenBank/DDBJ whole genome shotgun (WGS) entry which is preliminary data.</text>
</comment>
<evidence type="ECO:0000313" key="2">
    <source>
        <dbReference type="EMBL" id="GFR73541.1"/>
    </source>
</evidence>
<evidence type="ECO:0008006" key="4">
    <source>
        <dbReference type="Google" id="ProtNLM"/>
    </source>
</evidence>
<feature type="signal peptide" evidence="1">
    <location>
        <begin position="1"/>
        <end position="20"/>
    </location>
</feature>
<organism evidence="2 3">
    <name type="scientific">Elysia marginata</name>
    <dbReference type="NCBI Taxonomy" id="1093978"/>
    <lineage>
        <taxon>Eukaryota</taxon>
        <taxon>Metazoa</taxon>
        <taxon>Spiralia</taxon>
        <taxon>Lophotrochozoa</taxon>
        <taxon>Mollusca</taxon>
        <taxon>Gastropoda</taxon>
        <taxon>Heterobranchia</taxon>
        <taxon>Euthyneura</taxon>
        <taxon>Panpulmonata</taxon>
        <taxon>Sacoglossa</taxon>
        <taxon>Placobranchoidea</taxon>
        <taxon>Plakobranchidae</taxon>
        <taxon>Elysia</taxon>
    </lineage>
</organism>
<evidence type="ECO:0000313" key="3">
    <source>
        <dbReference type="Proteomes" id="UP000762676"/>
    </source>
</evidence>
<keyword evidence="3" id="KW-1185">Reference proteome</keyword>